<organism evidence="1 2">
    <name type="scientific">Albugo candida</name>
    <dbReference type="NCBI Taxonomy" id="65357"/>
    <lineage>
        <taxon>Eukaryota</taxon>
        <taxon>Sar</taxon>
        <taxon>Stramenopiles</taxon>
        <taxon>Oomycota</taxon>
        <taxon>Peronosporomycetes</taxon>
        <taxon>Albuginales</taxon>
        <taxon>Albuginaceae</taxon>
        <taxon>Albugo</taxon>
    </lineage>
</organism>
<dbReference type="AlphaFoldDB" id="A0A024GSW2"/>
<dbReference type="InParanoid" id="A0A024GSW2"/>
<evidence type="ECO:0000313" key="1">
    <source>
        <dbReference type="EMBL" id="CCI49878.1"/>
    </source>
</evidence>
<sequence length="119" mass="13726">MEKDGYTNCIQGDITYGHQVHSENDPILSLKVHNHMGEFETQEQRIQQSHTITYYKCNYWIGCVLSSAANRTSTTLHAIRKQEISAFVHDLITSLWIQWEGIGRVLMISLRHLLFVHAA</sequence>
<accession>A0A024GSW2</accession>
<evidence type="ECO:0000313" key="2">
    <source>
        <dbReference type="Proteomes" id="UP000053237"/>
    </source>
</evidence>
<keyword evidence="2" id="KW-1185">Reference proteome</keyword>
<dbReference type="Proteomes" id="UP000053237">
    <property type="component" value="Unassembled WGS sequence"/>
</dbReference>
<dbReference type="EMBL" id="CAIX01000359">
    <property type="protein sequence ID" value="CCI49878.1"/>
    <property type="molecule type" value="Genomic_DNA"/>
</dbReference>
<protein>
    <submittedName>
        <fullName evidence="1">Uncharacterized protein</fullName>
    </submittedName>
</protein>
<reference evidence="1 2" key="1">
    <citation type="submission" date="2012-05" db="EMBL/GenBank/DDBJ databases">
        <title>Recombination and specialization in a pathogen metapopulation.</title>
        <authorList>
            <person name="Gardiner A."/>
            <person name="Kemen E."/>
            <person name="Schultz-Larsen T."/>
            <person name="MacLean D."/>
            <person name="Van Oosterhout C."/>
            <person name="Jones J.D.G."/>
        </authorList>
    </citation>
    <scope>NUCLEOTIDE SEQUENCE [LARGE SCALE GENOMIC DNA]</scope>
    <source>
        <strain evidence="1 2">Ac Nc2</strain>
    </source>
</reference>
<gene>
    <name evidence="1" type="ORF">BN9_113520</name>
</gene>
<proteinExistence type="predicted"/>
<comment type="caution">
    <text evidence="1">The sequence shown here is derived from an EMBL/GenBank/DDBJ whole genome shotgun (WGS) entry which is preliminary data.</text>
</comment>
<name>A0A024GSW2_9STRA</name>